<evidence type="ECO:0000256" key="13">
    <source>
        <dbReference type="HAMAP-Rule" id="MF_00454"/>
    </source>
</evidence>
<reference evidence="14 15" key="1">
    <citation type="journal article" date="2016" name="Int. J. Syst. Evol. Microbiol.">
        <title>Agromyces aureus sp. nov., isolated from the rhizosphere of Salix caprea L. grown in a heavy-metal-contaminated soil.</title>
        <authorList>
            <person name="Corretto E."/>
            <person name="Antonielli L."/>
            <person name="Sessitsch A."/>
            <person name="Compant S."/>
            <person name="Gorfer M."/>
            <person name="Kuffner M."/>
            <person name="Brader G."/>
        </authorList>
    </citation>
    <scope>NUCLEOTIDE SEQUENCE [LARGE SCALE GENOMIC DNA]</scope>
    <source>
        <strain evidence="14 15">AR33</strain>
    </source>
</reference>
<evidence type="ECO:0000256" key="11">
    <source>
        <dbReference type="ARBA" id="ARBA00035585"/>
    </source>
</evidence>
<keyword evidence="9 13" id="KW-0407">Ion channel</keyword>
<dbReference type="KEGG" id="agy:ATC03_10915"/>
<keyword evidence="13" id="KW-0915">Sodium</keyword>
<comment type="similarity">
    <text evidence="10 13">Belongs to the fluoride channel Fluc/FEX (TC 1.A.43) family.</text>
</comment>
<evidence type="ECO:0000256" key="6">
    <source>
        <dbReference type="ARBA" id="ARBA00022989"/>
    </source>
</evidence>
<keyword evidence="5 13" id="KW-0479">Metal-binding</keyword>
<accession>A0A191WG49</accession>
<evidence type="ECO:0000256" key="12">
    <source>
        <dbReference type="ARBA" id="ARBA00049940"/>
    </source>
</evidence>
<dbReference type="HAMAP" id="MF_00454">
    <property type="entry name" value="FluC"/>
    <property type="match status" value="1"/>
</dbReference>
<dbReference type="OrthoDB" id="5148600at2"/>
<dbReference type="STRING" id="453304.ATC03_10915"/>
<evidence type="ECO:0000256" key="9">
    <source>
        <dbReference type="ARBA" id="ARBA00023303"/>
    </source>
</evidence>
<evidence type="ECO:0000256" key="8">
    <source>
        <dbReference type="ARBA" id="ARBA00023136"/>
    </source>
</evidence>
<dbReference type="RefSeq" id="WP_067876799.1">
    <property type="nucleotide sequence ID" value="NZ_CP013979.1"/>
</dbReference>
<keyword evidence="8 13" id="KW-0472">Membrane</keyword>
<keyword evidence="15" id="KW-1185">Reference proteome</keyword>
<dbReference type="PANTHER" id="PTHR28259">
    <property type="entry name" value="FLUORIDE EXPORT PROTEIN 1-RELATED"/>
    <property type="match status" value="1"/>
</dbReference>
<dbReference type="GO" id="GO:0046872">
    <property type="term" value="F:metal ion binding"/>
    <property type="evidence" value="ECO:0007669"/>
    <property type="project" value="UniProtKB-KW"/>
</dbReference>
<dbReference type="Proteomes" id="UP000078437">
    <property type="component" value="Chromosome"/>
</dbReference>
<keyword evidence="6 13" id="KW-1133">Transmembrane helix</keyword>
<dbReference type="GO" id="GO:0005886">
    <property type="term" value="C:plasma membrane"/>
    <property type="evidence" value="ECO:0007669"/>
    <property type="project" value="UniProtKB-SubCell"/>
</dbReference>
<feature type="binding site" evidence="13">
    <location>
        <position position="74"/>
    </location>
    <ligand>
        <name>Na(+)</name>
        <dbReference type="ChEBI" id="CHEBI:29101"/>
        <note>structural</note>
    </ligand>
</feature>
<evidence type="ECO:0000256" key="10">
    <source>
        <dbReference type="ARBA" id="ARBA00035120"/>
    </source>
</evidence>
<comment type="catalytic activity">
    <reaction evidence="11">
        <text>fluoride(in) = fluoride(out)</text>
        <dbReference type="Rhea" id="RHEA:76159"/>
        <dbReference type="ChEBI" id="CHEBI:17051"/>
    </reaction>
    <physiologicalReaction direction="left-to-right" evidence="11">
        <dbReference type="Rhea" id="RHEA:76160"/>
    </physiologicalReaction>
</comment>
<evidence type="ECO:0000256" key="1">
    <source>
        <dbReference type="ARBA" id="ARBA00004651"/>
    </source>
</evidence>
<evidence type="ECO:0000313" key="15">
    <source>
        <dbReference type="Proteomes" id="UP000078437"/>
    </source>
</evidence>
<dbReference type="EMBL" id="CP013979">
    <property type="protein sequence ID" value="ANJ27159.1"/>
    <property type="molecule type" value="Genomic_DNA"/>
</dbReference>
<evidence type="ECO:0000313" key="14">
    <source>
        <dbReference type="EMBL" id="ANJ27159.1"/>
    </source>
</evidence>
<gene>
    <name evidence="13" type="primary">fluC</name>
    <name evidence="13" type="synonym">crcB</name>
    <name evidence="14" type="ORF">ATC03_10915</name>
</gene>
<evidence type="ECO:0000256" key="7">
    <source>
        <dbReference type="ARBA" id="ARBA00023065"/>
    </source>
</evidence>
<feature type="transmembrane region" description="Helical" evidence="13">
    <location>
        <begin position="40"/>
        <end position="57"/>
    </location>
</feature>
<feature type="transmembrane region" description="Helical" evidence="13">
    <location>
        <begin position="96"/>
        <end position="119"/>
    </location>
</feature>
<dbReference type="InterPro" id="IPR003691">
    <property type="entry name" value="FluC"/>
</dbReference>
<sequence length="124" mass="12498">MIWLAIATALAGGIGAAVRFGLDGVVTAHSRYRIPLGTPVINVTGSLLLGFVTGLATDGASAEVRTIVGVGFLGGYTTFSTASTQNSDLVRKGHPFLAIVYGAGMLAGSLLAAGFGLWIGMALT</sequence>
<keyword evidence="3 13" id="KW-1003">Cell membrane</keyword>
<protein>
    <recommendedName>
        <fullName evidence="13">Fluoride-specific ion channel FluC</fullName>
    </recommendedName>
</protein>
<dbReference type="GO" id="GO:0062054">
    <property type="term" value="F:fluoride channel activity"/>
    <property type="evidence" value="ECO:0007669"/>
    <property type="project" value="UniProtKB-UniRule"/>
</dbReference>
<evidence type="ECO:0000256" key="4">
    <source>
        <dbReference type="ARBA" id="ARBA00022692"/>
    </source>
</evidence>
<evidence type="ECO:0000256" key="2">
    <source>
        <dbReference type="ARBA" id="ARBA00022448"/>
    </source>
</evidence>
<comment type="function">
    <text evidence="12 13">Fluoride-specific ion channel. Important for reducing fluoride concentration in the cell, thus reducing its toxicity.</text>
</comment>
<organism evidence="14 15">
    <name type="scientific">Agromyces aureus</name>
    <dbReference type="NCBI Taxonomy" id="453304"/>
    <lineage>
        <taxon>Bacteria</taxon>
        <taxon>Bacillati</taxon>
        <taxon>Actinomycetota</taxon>
        <taxon>Actinomycetes</taxon>
        <taxon>Micrococcales</taxon>
        <taxon>Microbacteriaceae</taxon>
        <taxon>Agromyces</taxon>
    </lineage>
</organism>
<dbReference type="PANTHER" id="PTHR28259:SF16">
    <property type="entry name" value="FLUORIDE-SPECIFIC ION CHANNEL FLUC 2"/>
    <property type="match status" value="1"/>
</dbReference>
<keyword evidence="2 13" id="KW-0813">Transport</keyword>
<reference evidence="15" key="2">
    <citation type="submission" date="2016-01" db="EMBL/GenBank/DDBJ databases">
        <title>Complete genome sequence of Agromyces aureus AR33T and comparison with related organisms.</title>
        <authorList>
            <person name="Corretto E."/>
            <person name="Antonielli L."/>
            <person name="Sessitsch A."/>
            <person name="Brader G."/>
        </authorList>
    </citation>
    <scope>NUCLEOTIDE SEQUENCE [LARGE SCALE GENOMIC DNA]</scope>
    <source>
        <strain evidence="15">AR33</strain>
    </source>
</reference>
<evidence type="ECO:0000256" key="3">
    <source>
        <dbReference type="ARBA" id="ARBA00022475"/>
    </source>
</evidence>
<comment type="subcellular location">
    <subcellularLocation>
        <location evidence="1 13">Cell membrane</location>
        <topology evidence="1 13">Multi-pass membrane protein</topology>
    </subcellularLocation>
</comment>
<dbReference type="AlphaFoldDB" id="A0A191WG49"/>
<dbReference type="GO" id="GO:0140114">
    <property type="term" value="P:cellular detoxification of fluoride"/>
    <property type="evidence" value="ECO:0007669"/>
    <property type="project" value="UniProtKB-UniRule"/>
</dbReference>
<evidence type="ECO:0000256" key="5">
    <source>
        <dbReference type="ARBA" id="ARBA00022723"/>
    </source>
</evidence>
<feature type="transmembrane region" description="Helical" evidence="13">
    <location>
        <begin position="64"/>
        <end position="84"/>
    </location>
</feature>
<proteinExistence type="inferred from homology"/>
<keyword evidence="4 13" id="KW-0812">Transmembrane</keyword>
<dbReference type="Pfam" id="PF02537">
    <property type="entry name" value="CRCB"/>
    <property type="match status" value="1"/>
</dbReference>
<name>A0A191WG49_9MICO</name>
<keyword evidence="7 13" id="KW-0406">Ion transport</keyword>
<comment type="activity regulation">
    <text evidence="13">Na(+) is not transported, but it plays an essential structural role and its presence is essential for fluoride channel function.</text>
</comment>
<feature type="binding site" evidence="13">
    <location>
        <position position="77"/>
    </location>
    <ligand>
        <name>Na(+)</name>
        <dbReference type="ChEBI" id="CHEBI:29101"/>
        <note>structural</note>
    </ligand>
</feature>